<organism evidence="3 4">
    <name type="scientific">Nephila pilipes</name>
    <name type="common">Giant wood spider</name>
    <name type="synonym">Nephila maculata</name>
    <dbReference type="NCBI Taxonomy" id="299642"/>
    <lineage>
        <taxon>Eukaryota</taxon>
        <taxon>Metazoa</taxon>
        <taxon>Ecdysozoa</taxon>
        <taxon>Arthropoda</taxon>
        <taxon>Chelicerata</taxon>
        <taxon>Arachnida</taxon>
        <taxon>Araneae</taxon>
        <taxon>Araneomorphae</taxon>
        <taxon>Entelegynae</taxon>
        <taxon>Araneoidea</taxon>
        <taxon>Nephilidae</taxon>
        <taxon>Nephila</taxon>
    </lineage>
</organism>
<dbReference type="OrthoDB" id="3366823at2759"/>
<feature type="domain" description="Protein RED C-terminal" evidence="2">
    <location>
        <begin position="14"/>
        <end position="58"/>
    </location>
</feature>
<evidence type="ECO:0000313" key="3">
    <source>
        <dbReference type="EMBL" id="GFT29224.1"/>
    </source>
</evidence>
<reference evidence="3" key="1">
    <citation type="submission" date="2020-08" db="EMBL/GenBank/DDBJ databases">
        <title>Multicomponent nature underlies the extraordinary mechanical properties of spider dragline silk.</title>
        <authorList>
            <person name="Kono N."/>
            <person name="Nakamura H."/>
            <person name="Mori M."/>
            <person name="Yoshida Y."/>
            <person name="Ohtoshi R."/>
            <person name="Malay A.D."/>
            <person name="Moran D.A.P."/>
            <person name="Tomita M."/>
            <person name="Numata K."/>
            <person name="Arakawa K."/>
        </authorList>
    </citation>
    <scope>NUCLEOTIDE SEQUENCE</scope>
</reference>
<sequence length="112" mass="12521">MPESYAECNPGAPKEYSENVSKKEALPKAAFRYNFKMAIGRKTRGIGPGKRDEKLNSSTIERDTFRVLEAMKKFDTWVCVARIQVISGQIPLNYLPNSASAGAHGEKRNTQK</sequence>
<dbReference type="InterPro" id="IPR012492">
    <property type="entry name" value="RED_C"/>
</dbReference>
<feature type="region of interest" description="Disordered" evidence="1">
    <location>
        <begin position="1"/>
        <end position="20"/>
    </location>
</feature>
<accession>A0A8X6NQP0</accession>
<protein>
    <recommendedName>
        <fullName evidence="2">Protein RED C-terminal domain-containing protein</fullName>
    </recommendedName>
</protein>
<dbReference type="Pfam" id="PF07807">
    <property type="entry name" value="RED_C"/>
    <property type="match status" value="1"/>
</dbReference>
<gene>
    <name evidence="3" type="ORF">NPIL_346061</name>
</gene>
<evidence type="ECO:0000313" key="4">
    <source>
        <dbReference type="Proteomes" id="UP000887013"/>
    </source>
</evidence>
<evidence type="ECO:0000259" key="2">
    <source>
        <dbReference type="Pfam" id="PF07807"/>
    </source>
</evidence>
<dbReference type="Proteomes" id="UP000887013">
    <property type="component" value="Unassembled WGS sequence"/>
</dbReference>
<keyword evidence="4" id="KW-1185">Reference proteome</keyword>
<evidence type="ECO:0000256" key="1">
    <source>
        <dbReference type="SAM" id="MobiDB-lite"/>
    </source>
</evidence>
<dbReference type="EMBL" id="BMAW01012541">
    <property type="protein sequence ID" value="GFT29224.1"/>
    <property type="molecule type" value="Genomic_DNA"/>
</dbReference>
<proteinExistence type="predicted"/>
<name>A0A8X6NQP0_NEPPI</name>
<comment type="caution">
    <text evidence="3">The sequence shown here is derived from an EMBL/GenBank/DDBJ whole genome shotgun (WGS) entry which is preliminary data.</text>
</comment>
<dbReference type="AlphaFoldDB" id="A0A8X6NQP0"/>